<dbReference type="Pfam" id="PF13483">
    <property type="entry name" value="Lactamase_B_3"/>
    <property type="match status" value="1"/>
</dbReference>
<dbReference type="PANTHER" id="PTHR43546:SF8">
    <property type="entry name" value="METALLO-BETA-LACTAMASE DOMAIN-CONTAINING PROTEIN"/>
    <property type="match status" value="1"/>
</dbReference>
<dbReference type="EMBL" id="PUIV01000008">
    <property type="protein sequence ID" value="PWB94475.1"/>
    <property type="molecule type" value="Genomic_DNA"/>
</dbReference>
<keyword evidence="2" id="KW-0378">Hydrolase</keyword>
<dbReference type="Gene3D" id="3.60.15.10">
    <property type="entry name" value="Ribonuclease Z/Hydroxyacylglutathione hydrolase-like"/>
    <property type="match status" value="1"/>
</dbReference>
<evidence type="ECO:0000313" key="2">
    <source>
        <dbReference type="EMBL" id="PWB94475.1"/>
    </source>
</evidence>
<evidence type="ECO:0000259" key="1">
    <source>
        <dbReference type="Pfam" id="PF18456"/>
    </source>
</evidence>
<proteinExistence type="predicted"/>
<comment type="caution">
    <text evidence="2">The sequence shown here is derived from an EMBL/GenBank/DDBJ whole genome shotgun (WGS) entry which is preliminary data.</text>
</comment>
<accession>A0A2U1SSA8</accession>
<organism evidence="2 3">
    <name type="scientific">Methylosinus sporium</name>
    <dbReference type="NCBI Taxonomy" id="428"/>
    <lineage>
        <taxon>Bacteria</taxon>
        <taxon>Pseudomonadati</taxon>
        <taxon>Pseudomonadota</taxon>
        <taxon>Alphaproteobacteria</taxon>
        <taxon>Hyphomicrobiales</taxon>
        <taxon>Methylocystaceae</taxon>
        <taxon>Methylosinus</taxon>
    </lineage>
</organism>
<dbReference type="InterPro" id="IPR041141">
    <property type="entry name" value="CmlA_N"/>
</dbReference>
<keyword evidence="3" id="KW-1185">Reference proteome</keyword>
<dbReference type="InterPro" id="IPR050114">
    <property type="entry name" value="UPF0173_UPF0282_UlaG_hydrolase"/>
</dbReference>
<dbReference type="InterPro" id="IPR036866">
    <property type="entry name" value="RibonucZ/Hydroxyglut_hydro"/>
</dbReference>
<name>A0A2U1SSA8_METSR</name>
<protein>
    <submittedName>
        <fullName evidence="2">MBL fold metallo-hydrolase</fullName>
    </submittedName>
</protein>
<reference evidence="2 3" key="1">
    <citation type="journal article" date="2018" name="Appl. Microbiol. Biotechnol.">
        <title>Co-cultivation of the strictly anaerobic methanogen Methanosarcina barkeri with aerobic methanotrophs in an oxygen-limited membrane bioreactor.</title>
        <authorList>
            <person name="In 't Zandt M.H."/>
            <person name="van den Bosch T.J.M."/>
            <person name="Rijkers R."/>
            <person name="van Kessel M.A.H.J."/>
            <person name="Jetten M.S.M."/>
            <person name="Welte C.U."/>
        </authorList>
    </citation>
    <scope>NUCLEOTIDE SEQUENCE [LARGE SCALE GENOMIC DNA]</scope>
    <source>
        <strain evidence="2 3">DSM 17706</strain>
    </source>
</reference>
<evidence type="ECO:0000313" key="3">
    <source>
        <dbReference type="Proteomes" id="UP000245137"/>
    </source>
</evidence>
<dbReference type="Proteomes" id="UP000245137">
    <property type="component" value="Unassembled WGS sequence"/>
</dbReference>
<feature type="domain" description="Diiron non-heme beta-hydroxylase N-terminal" evidence="1">
    <location>
        <begin position="1"/>
        <end position="210"/>
    </location>
</feature>
<gene>
    <name evidence="2" type="ORF">C5689_07840</name>
</gene>
<sequence length="504" mass="57898">MAPAAFSLHLVNYQVKTLRSYLDNPGLHEKSCRDPRLLGGAFVDIPSERTPEVAALLRDMEDSLKENVDFANALTEFHNWLVREAKGESLEGYYRRLPSALRGYVELVYDYYNRPIVRCLEGMLYNSPYYKRDLQSFRLFRQEHDHSRPYYMSTPRLVDENAIDWHVRFDDPRVDELFGLDCRPRSFGEIRELLDLSPEDEGRLAGLLQEVRPERREGWRGSGVRIRYFGHACVLVESADVSILIDPLIAVRPESCDIERFSYDDLPDQIDYALITHGHHDHFVIETLLRLRHKIKTLVVPKNCDAFFADMSLRLLARQLGFRDVREVECLDELAIADGQIIAIPFLGEHNDLPSAKSAYFIRICGQTLLFAADSNCLDPAIYAHVCRITGPIDTLFVGMECVGAPLAWVYGPILPIKPDHRHSKDRRSNGCNSAAAFELARAIQCRRAFVYAVGREPWVRYLLALEPSDDDVYMTEIGSFARRLEEEAQVEARRLFGKAEFYM</sequence>
<dbReference type="GO" id="GO:0016787">
    <property type="term" value="F:hydrolase activity"/>
    <property type="evidence" value="ECO:0007669"/>
    <property type="project" value="UniProtKB-KW"/>
</dbReference>
<dbReference type="Pfam" id="PF18456">
    <property type="entry name" value="CmlA_N"/>
    <property type="match status" value="1"/>
</dbReference>
<dbReference type="AlphaFoldDB" id="A0A2U1SSA8"/>
<dbReference type="PANTHER" id="PTHR43546">
    <property type="entry name" value="UPF0173 METAL-DEPENDENT HYDROLASE MJ1163-RELATED"/>
    <property type="match status" value="1"/>
</dbReference>
<dbReference type="SUPFAM" id="SSF56281">
    <property type="entry name" value="Metallo-hydrolase/oxidoreductase"/>
    <property type="match status" value="1"/>
</dbReference>